<gene>
    <name evidence="2" type="ORF">AGRA3207_002151</name>
</gene>
<dbReference type="RefSeq" id="WP_231334457.1">
    <property type="nucleotide sequence ID" value="NZ_CP059572.1"/>
</dbReference>
<evidence type="ECO:0000313" key="3">
    <source>
        <dbReference type="Proteomes" id="UP001049518"/>
    </source>
</evidence>
<dbReference type="Proteomes" id="UP001049518">
    <property type="component" value="Chromosome"/>
</dbReference>
<reference evidence="2" key="1">
    <citation type="submission" date="2020-07" db="EMBL/GenBank/DDBJ databases">
        <authorList>
            <person name="Tarantini F.S."/>
            <person name="Hong K.W."/>
            <person name="Chan K.G."/>
        </authorList>
    </citation>
    <scope>NUCLEOTIDE SEQUENCE</scope>
    <source>
        <strain evidence="2">32-07</strain>
    </source>
</reference>
<evidence type="ECO:0008006" key="4">
    <source>
        <dbReference type="Google" id="ProtNLM"/>
    </source>
</evidence>
<evidence type="ECO:0000256" key="1">
    <source>
        <dbReference type="SAM" id="MobiDB-lite"/>
    </source>
</evidence>
<feature type="region of interest" description="Disordered" evidence="1">
    <location>
        <begin position="1"/>
        <end position="21"/>
    </location>
</feature>
<evidence type="ECO:0000313" key="2">
    <source>
        <dbReference type="EMBL" id="QXJ21312.1"/>
    </source>
</evidence>
<dbReference type="EMBL" id="CP059572">
    <property type="protein sequence ID" value="QXJ21312.1"/>
    <property type="molecule type" value="Genomic_DNA"/>
</dbReference>
<proteinExistence type="predicted"/>
<protein>
    <recommendedName>
        <fullName evidence="4">CHAT domain-containing protein</fullName>
    </recommendedName>
</protein>
<sequence length="425" mass="48026">MIEDPSFRPSYDNSTRPIPSDRLGRSRTIDLRFDELGDRLRLIARCADFGEDGGGELEGMLRRPREFIENAVMSMCETWDEQVISYYQEQPAGFPFEDRIDVSPIIPVAAQRRMRQRLAWQGHLLFEFLFQDGDAGLREIAKVLRHALRSRQQRIRIRADMLSVPWTMLYTATDPDDEVDGIDSDCDPEGFWGCRHLLEHVTERDSQFSSRLCPAGDLPVVGMNVDPRLDDQYPQTPCVGPMIEFFRSRARQTDVRIDRHSLARAYRDGRLEDEISYFGLHASSNGHGGVAPTRFELGDGEAVREIDILGWLGGQRLGSGPVIFFNACKGGRLGSMYHPSFGRLLLGAGANCLVGPQVDVTPRFAREYAMEFFRLFFERGTRIGDVVHRLARRLLLDHANPLGLAISLYRGLDTHLAPAGILETA</sequence>
<keyword evidence="3" id="KW-1185">Reference proteome</keyword>
<accession>A0ABX8QV50</accession>
<organism evidence="2 3">
    <name type="scientific">Actinomadura graeca</name>
    <dbReference type="NCBI Taxonomy" id="2750812"/>
    <lineage>
        <taxon>Bacteria</taxon>
        <taxon>Bacillati</taxon>
        <taxon>Actinomycetota</taxon>
        <taxon>Actinomycetes</taxon>
        <taxon>Streptosporangiales</taxon>
        <taxon>Thermomonosporaceae</taxon>
        <taxon>Actinomadura</taxon>
    </lineage>
</organism>
<name>A0ABX8QV50_9ACTN</name>